<organism evidence="1 2">
    <name type="scientific">Aspergillus bertholletiae</name>
    <dbReference type="NCBI Taxonomy" id="1226010"/>
    <lineage>
        <taxon>Eukaryota</taxon>
        <taxon>Fungi</taxon>
        <taxon>Dikarya</taxon>
        <taxon>Ascomycota</taxon>
        <taxon>Pezizomycotina</taxon>
        <taxon>Eurotiomycetes</taxon>
        <taxon>Eurotiomycetidae</taxon>
        <taxon>Eurotiales</taxon>
        <taxon>Aspergillaceae</taxon>
        <taxon>Aspergillus</taxon>
        <taxon>Aspergillus subgen. Circumdati</taxon>
    </lineage>
</organism>
<sequence length="90" mass="10576">MVKVIVIVGSSRTFYWILYPRHGGVLERPYNIRPRWRTIPLFILSVMVLLRKIRLRDSNLGGWGSKKTEESNFECHCMLLLSSSVHRSWS</sequence>
<name>A0A5N7ATS8_9EURO</name>
<protein>
    <submittedName>
        <fullName evidence="1">Uncharacterized protein</fullName>
    </submittedName>
</protein>
<dbReference type="EMBL" id="ML736366">
    <property type="protein sequence ID" value="KAE8372278.1"/>
    <property type="molecule type" value="Genomic_DNA"/>
</dbReference>
<gene>
    <name evidence="1" type="ORF">BDV26DRAFT_103674</name>
</gene>
<dbReference type="AlphaFoldDB" id="A0A5N7ATS8"/>
<proteinExistence type="predicted"/>
<accession>A0A5N7ATS8</accession>
<reference evidence="1 2" key="1">
    <citation type="submission" date="2019-04" db="EMBL/GenBank/DDBJ databases">
        <title>Friends and foes A comparative genomics studyof 23 Aspergillus species from section Flavi.</title>
        <authorList>
            <consortium name="DOE Joint Genome Institute"/>
            <person name="Kjaerbolling I."/>
            <person name="Vesth T."/>
            <person name="Frisvad J.C."/>
            <person name="Nybo J.L."/>
            <person name="Theobald S."/>
            <person name="Kildgaard S."/>
            <person name="Isbrandt T."/>
            <person name="Kuo A."/>
            <person name="Sato A."/>
            <person name="Lyhne E.K."/>
            <person name="Kogle M.E."/>
            <person name="Wiebenga A."/>
            <person name="Kun R.S."/>
            <person name="Lubbers R.J."/>
            <person name="Makela M.R."/>
            <person name="Barry K."/>
            <person name="Chovatia M."/>
            <person name="Clum A."/>
            <person name="Daum C."/>
            <person name="Haridas S."/>
            <person name="He G."/>
            <person name="LaButti K."/>
            <person name="Lipzen A."/>
            <person name="Mondo S."/>
            <person name="Riley R."/>
            <person name="Salamov A."/>
            <person name="Simmons B.A."/>
            <person name="Magnuson J.K."/>
            <person name="Henrissat B."/>
            <person name="Mortensen U.H."/>
            <person name="Larsen T.O."/>
            <person name="Devries R.P."/>
            <person name="Grigoriev I.V."/>
            <person name="Machida M."/>
            <person name="Baker S.E."/>
            <person name="Andersen M.R."/>
        </authorList>
    </citation>
    <scope>NUCLEOTIDE SEQUENCE [LARGE SCALE GENOMIC DNA]</scope>
    <source>
        <strain evidence="1 2">IBT 29228</strain>
    </source>
</reference>
<evidence type="ECO:0000313" key="1">
    <source>
        <dbReference type="EMBL" id="KAE8372278.1"/>
    </source>
</evidence>
<evidence type="ECO:0000313" key="2">
    <source>
        <dbReference type="Proteomes" id="UP000326198"/>
    </source>
</evidence>
<keyword evidence="2" id="KW-1185">Reference proteome</keyword>
<dbReference type="Proteomes" id="UP000326198">
    <property type="component" value="Unassembled WGS sequence"/>
</dbReference>